<accession>A0A7U2ES07</accession>
<dbReference type="InterPro" id="IPR023393">
    <property type="entry name" value="START-like_dom_sf"/>
</dbReference>
<dbReference type="PANTHER" id="PTHR36166:SF1">
    <property type="entry name" value="SRPBCC DOMAIN-CONTAINING PROTEIN"/>
    <property type="match status" value="1"/>
</dbReference>
<dbReference type="EMBL" id="CP069024">
    <property type="protein sequence ID" value="QRC91929.1"/>
    <property type="molecule type" value="Genomic_DNA"/>
</dbReference>
<dbReference type="RefSeq" id="XP_001792720.1">
    <property type="nucleotide sequence ID" value="XM_001792668.1"/>
</dbReference>
<dbReference type="CDD" id="cd07822">
    <property type="entry name" value="SRPBCC_4"/>
    <property type="match status" value="1"/>
</dbReference>
<dbReference type="Pfam" id="PF10604">
    <property type="entry name" value="Polyketide_cyc2"/>
    <property type="match status" value="1"/>
</dbReference>
<evidence type="ECO:0000313" key="2">
    <source>
        <dbReference type="Proteomes" id="UP000663193"/>
    </source>
</evidence>
<sequence length="149" mass="16478">MTITANIEIACPPEFVRAKFLEFPSIPTYHTTFFTSITPQGPLESQQKITVVFVGMGKMDATILANEPQLFKWAGSIPLLFGGDHSFHFTPSTTTPGGTTFTQDESFYGALGFLMGDGFIARRMGMGEKTARNWEGFNKDFKAWCEKSG</sequence>
<organism evidence="1 2">
    <name type="scientific">Phaeosphaeria nodorum (strain SN15 / ATCC MYA-4574 / FGSC 10173)</name>
    <name type="common">Glume blotch fungus</name>
    <name type="synonym">Parastagonospora nodorum</name>
    <dbReference type="NCBI Taxonomy" id="321614"/>
    <lineage>
        <taxon>Eukaryota</taxon>
        <taxon>Fungi</taxon>
        <taxon>Dikarya</taxon>
        <taxon>Ascomycota</taxon>
        <taxon>Pezizomycotina</taxon>
        <taxon>Dothideomycetes</taxon>
        <taxon>Pleosporomycetidae</taxon>
        <taxon>Pleosporales</taxon>
        <taxon>Pleosporineae</taxon>
        <taxon>Phaeosphaeriaceae</taxon>
        <taxon>Parastagonospora</taxon>
    </lineage>
</organism>
<evidence type="ECO:0000313" key="1">
    <source>
        <dbReference type="EMBL" id="QRC91929.1"/>
    </source>
</evidence>
<gene>
    <name evidence="1" type="ORF">JI435_021030</name>
</gene>
<dbReference type="Gene3D" id="3.30.530.20">
    <property type="match status" value="1"/>
</dbReference>
<dbReference type="SUPFAM" id="SSF55961">
    <property type="entry name" value="Bet v1-like"/>
    <property type="match status" value="1"/>
</dbReference>
<dbReference type="KEGG" id="pno:SNOG_02103"/>
<dbReference type="InterPro" id="IPR019587">
    <property type="entry name" value="Polyketide_cyclase/dehydratase"/>
</dbReference>
<dbReference type="Proteomes" id="UP000663193">
    <property type="component" value="Chromosome 2"/>
</dbReference>
<dbReference type="VEuPathDB" id="FungiDB:JI435_021030"/>
<proteinExistence type="predicted"/>
<name>A0A7U2ES07_PHANO</name>
<reference evidence="2" key="1">
    <citation type="journal article" date="2021" name="BMC Genomics">
        <title>Chromosome-level genome assembly and manually-curated proteome of model necrotroph Parastagonospora nodorum Sn15 reveals a genome-wide trove of candidate effector homologs, and redundancy of virulence-related functions within an accessory chromosome.</title>
        <authorList>
            <person name="Bertazzoni S."/>
            <person name="Jones D.A.B."/>
            <person name="Phan H.T."/>
            <person name="Tan K.-C."/>
            <person name="Hane J.K."/>
        </authorList>
    </citation>
    <scope>NUCLEOTIDE SEQUENCE [LARGE SCALE GENOMIC DNA]</scope>
    <source>
        <strain evidence="2">SN15 / ATCC MYA-4574 / FGSC 10173)</strain>
    </source>
</reference>
<keyword evidence="2" id="KW-1185">Reference proteome</keyword>
<dbReference type="OrthoDB" id="509124at2759"/>
<dbReference type="PANTHER" id="PTHR36166">
    <property type="entry name" value="CHROMOSOME 9, WHOLE GENOME SHOTGUN SEQUENCE"/>
    <property type="match status" value="1"/>
</dbReference>
<dbReference type="OMA" id="PEWHTEW"/>
<dbReference type="AlphaFoldDB" id="A0A7U2ES07"/>
<protein>
    <submittedName>
        <fullName evidence="1">Uncharacterized protein</fullName>
    </submittedName>
</protein>